<dbReference type="UniPathway" id="UPA00286"/>
<evidence type="ECO:0000256" key="1">
    <source>
        <dbReference type="ARBA" id="ARBA00004418"/>
    </source>
</evidence>
<organism evidence="8 9">
    <name type="scientific">Candidatus Magasanikbacteria bacterium CG11_big_fil_rev_8_21_14_0_20_39_34</name>
    <dbReference type="NCBI Taxonomy" id="1974653"/>
    <lineage>
        <taxon>Bacteria</taxon>
        <taxon>Candidatus Magasanikiibacteriota</taxon>
    </lineage>
</organism>
<evidence type="ECO:0000259" key="7">
    <source>
        <dbReference type="Pfam" id="PF16822"/>
    </source>
</evidence>
<dbReference type="GO" id="GO:0016740">
    <property type="term" value="F:transferase activity"/>
    <property type="evidence" value="ECO:0007669"/>
    <property type="project" value="UniProtKB-KW"/>
</dbReference>
<evidence type="ECO:0000256" key="5">
    <source>
        <dbReference type="ARBA" id="ARBA00022764"/>
    </source>
</evidence>
<dbReference type="GO" id="GO:0042121">
    <property type="term" value="P:alginic acid biosynthetic process"/>
    <property type="evidence" value="ECO:0007669"/>
    <property type="project" value="UniProtKB-UniPathway"/>
</dbReference>
<dbReference type="Pfam" id="PF16822">
    <property type="entry name" value="ALGX"/>
    <property type="match status" value="1"/>
</dbReference>
<evidence type="ECO:0000256" key="6">
    <source>
        <dbReference type="ARBA" id="ARBA00022841"/>
    </source>
</evidence>
<reference evidence="8 9" key="1">
    <citation type="submission" date="2017-09" db="EMBL/GenBank/DDBJ databases">
        <title>Depth-based differentiation of microbial function through sediment-hosted aquifers and enrichment of novel symbionts in the deep terrestrial subsurface.</title>
        <authorList>
            <person name="Probst A.J."/>
            <person name="Ladd B."/>
            <person name="Jarett J.K."/>
            <person name="Geller-Mcgrath D.E."/>
            <person name="Sieber C.M."/>
            <person name="Emerson J.B."/>
            <person name="Anantharaman K."/>
            <person name="Thomas B.C."/>
            <person name="Malmstrom R."/>
            <person name="Stieglmeier M."/>
            <person name="Klingl A."/>
            <person name="Woyke T."/>
            <person name="Ryan C.M."/>
            <person name="Banfield J.F."/>
        </authorList>
    </citation>
    <scope>NUCLEOTIDE SEQUENCE [LARGE SCALE GENOMIC DNA]</scope>
    <source>
        <strain evidence="8">CG11_big_fil_rev_8_21_14_0_20_39_34</strain>
    </source>
</reference>
<gene>
    <name evidence="8" type="ORF">COV59_03945</name>
</gene>
<evidence type="ECO:0000256" key="2">
    <source>
        <dbReference type="ARBA" id="ARBA00005182"/>
    </source>
</evidence>
<dbReference type="AlphaFoldDB" id="A0A2H0N4H3"/>
<evidence type="ECO:0000313" key="9">
    <source>
        <dbReference type="Proteomes" id="UP000229600"/>
    </source>
</evidence>
<proteinExistence type="predicted"/>
<comment type="pathway">
    <text evidence="2">Glycan biosynthesis; alginate biosynthesis.</text>
</comment>
<dbReference type="GO" id="GO:0042597">
    <property type="term" value="C:periplasmic space"/>
    <property type="evidence" value="ECO:0007669"/>
    <property type="project" value="UniProtKB-SubCell"/>
</dbReference>
<keyword evidence="3" id="KW-0808">Transferase</keyword>
<evidence type="ECO:0000313" key="8">
    <source>
        <dbReference type="EMBL" id="PIR03797.1"/>
    </source>
</evidence>
<keyword evidence="4" id="KW-0732">Signal</keyword>
<dbReference type="InterPro" id="IPR031811">
    <property type="entry name" value="ALGX/ALGJ_SGNH-like"/>
</dbReference>
<feature type="domain" description="AlgX/AlgJ SGNH hydrolase-like" evidence="7">
    <location>
        <begin position="92"/>
        <end position="318"/>
    </location>
</feature>
<dbReference type="CDD" id="cd14440">
    <property type="entry name" value="AlgX_N_like_3"/>
    <property type="match status" value="1"/>
</dbReference>
<keyword evidence="6" id="KW-0016">Alginate biosynthesis</keyword>
<evidence type="ECO:0000256" key="3">
    <source>
        <dbReference type="ARBA" id="ARBA00022679"/>
    </source>
</evidence>
<keyword evidence="5" id="KW-0574">Periplasm</keyword>
<comment type="caution">
    <text evidence="8">The sequence shown here is derived from an EMBL/GenBank/DDBJ whole genome shotgun (WGS) entry which is preliminary data.</text>
</comment>
<dbReference type="EMBL" id="PCWN01000008">
    <property type="protein sequence ID" value="PIR03797.1"/>
    <property type="molecule type" value="Genomic_DNA"/>
</dbReference>
<dbReference type="Proteomes" id="UP000229600">
    <property type="component" value="Unassembled WGS sequence"/>
</dbReference>
<evidence type="ECO:0000256" key="4">
    <source>
        <dbReference type="ARBA" id="ARBA00022729"/>
    </source>
</evidence>
<name>A0A2H0N4H3_9BACT</name>
<comment type="subcellular location">
    <subcellularLocation>
        <location evidence="1">Periplasm</location>
    </subcellularLocation>
</comment>
<accession>A0A2H0N4H3</accession>
<protein>
    <recommendedName>
        <fullName evidence="7">AlgX/AlgJ SGNH hydrolase-like domain-containing protein</fullName>
    </recommendedName>
</protein>
<sequence length="357" mass="41695">MKKMVSILFLVLCGVIIFTPFFSMPFFKNSASEEKREKATFPSFWLRGIASANYFREMDNFLQDNFGLREQMVKINSLFNLRVLHTSSNPFVLVGKNGWLFYNAENAYENYSGQDLFTKEELAKITEILLTTKEKLENKNIKFLFVIAPNKHSIYSDELQKIFQRKNTFTQTDQVDTILEENSIPYLDLRKTLSQNAQKMQLYYKTDTHWNNLGAYLAYKEISKQLNFAPYEWSFQMGSKSGGDLSAFLSLKENIMDTQIIAHPKFEAKAKLLPTLFENPKKNHDLYTFGTQDTTQPKAVVFRDSFSNALVPYLSEHFSQVSYVWTYNVLDYIIEEEHPDVVVVEIVERYLNKLLEE</sequence>